<keyword evidence="3" id="KW-1185">Reference proteome</keyword>
<dbReference type="RefSeq" id="WP_114955297.1">
    <property type="nucleotide sequence ID" value="NZ_JBHSJF010000001.1"/>
</dbReference>
<dbReference type="EMBL" id="JBHSJF010000001">
    <property type="protein sequence ID" value="MFC5066510.1"/>
    <property type="molecule type" value="Genomic_DNA"/>
</dbReference>
<feature type="transmembrane region" description="Helical" evidence="1">
    <location>
        <begin position="125"/>
        <end position="146"/>
    </location>
</feature>
<feature type="transmembrane region" description="Helical" evidence="1">
    <location>
        <begin position="24"/>
        <end position="45"/>
    </location>
</feature>
<reference evidence="3" key="1">
    <citation type="journal article" date="2019" name="Int. J. Syst. Evol. Microbiol.">
        <title>The Global Catalogue of Microorganisms (GCM) 10K type strain sequencing project: providing services to taxonomists for standard genome sequencing and annotation.</title>
        <authorList>
            <consortium name="The Broad Institute Genomics Platform"/>
            <consortium name="The Broad Institute Genome Sequencing Center for Infectious Disease"/>
            <person name="Wu L."/>
            <person name="Ma J."/>
        </authorList>
    </citation>
    <scope>NUCLEOTIDE SEQUENCE [LARGE SCALE GENOMIC DNA]</scope>
    <source>
        <strain evidence="3">CGMCC 1.16444</strain>
    </source>
</reference>
<feature type="transmembrane region" description="Helical" evidence="1">
    <location>
        <begin position="184"/>
        <end position="206"/>
    </location>
</feature>
<organism evidence="2 3">
    <name type="scientific">Flaviflagellibacter deserti</name>
    <dbReference type="NCBI Taxonomy" id="2267266"/>
    <lineage>
        <taxon>Bacteria</taxon>
        <taxon>Pseudomonadati</taxon>
        <taxon>Pseudomonadota</taxon>
        <taxon>Alphaproteobacteria</taxon>
        <taxon>Hyphomicrobiales</taxon>
        <taxon>Flaviflagellibacter</taxon>
    </lineage>
</organism>
<name>A0ABV9YUF3_9HYPH</name>
<feature type="transmembrane region" description="Helical" evidence="1">
    <location>
        <begin position="91"/>
        <end position="110"/>
    </location>
</feature>
<feature type="transmembrane region" description="Helical" evidence="1">
    <location>
        <begin position="57"/>
        <end position="79"/>
    </location>
</feature>
<evidence type="ECO:0000313" key="3">
    <source>
        <dbReference type="Proteomes" id="UP001595796"/>
    </source>
</evidence>
<accession>A0ABV9YUF3</accession>
<comment type="caution">
    <text evidence="2">The sequence shown here is derived from an EMBL/GenBank/DDBJ whole genome shotgun (WGS) entry which is preliminary data.</text>
</comment>
<keyword evidence="1" id="KW-1133">Transmembrane helix</keyword>
<evidence type="ECO:0000256" key="1">
    <source>
        <dbReference type="SAM" id="Phobius"/>
    </source>
</evidence>
<feature type="transmembrane region" description="Helical" evidence="1">
    <location>
        <begin position="158"/>
        <end position="178"/>
    </location>
</feature>
<gene>
    <name evidence="2" type="ORF">ACFPFW_00600</name>
</gene>
<protein>
    <submittedName>
        <fullName evidence="2">NrsF family protein</fullName>
    </submittedName>
</protein>
<dbReference type="InterPro" id="IPR009495">
    <property type="entry name" value="NrsF"/>
</dbReference>
<evidence type="ECO:0000313" key="2">
    <source>
        <dbReference type="EMBL" id="MFC5066510.1"/>
    </source>
</evidence>
<dbReference type="Proteomes" id="UP001595796">
    <property type="component" value="Unassembled WGS sequence"/>
</dbReference>
<keyword evidence="1" id="KW-0472">Membrane</keyword>
<dbReference type="Pfam" id="PF06532">
    <property type="entry name" value="NrsF"/>
    <property type="match status" value="1"/>
</dbReference>
<proteinExistence type="predicted"/>
<sequence>METNELIKALAADTRPPPASLSTVWWGAAALAAAVAAAVFLATLAPRPDLAAAAGTLRFLFKFVVLLTLALGAFGALRILSRPEGDLRKTVPLLMASPILLVAAVTLELFTTPSESWPERLMGTSNVYCFLLVMAIGLGPLSIFLLAMRHGAPSRSGIAGAVAGLLAGGIAGTIYVLHCTDDSPLFVATWYTLAIAGLSGLGALAAQRLVRW</sequence>
<keyword evidence="1" id="KW-0812">Transmembrane</keyword>